<evidence type="ECO:0000313" key="6">
    <source>
        <dbReference type="Proteomes" id="UP000396862"/>
    </source>
</evidence>
<dbReference type="EMBL" id="PYGC01000003">
    <property type="protein sequence ID" value="PSK83876.1"/>
    <property type="molecule type" value="Genomic_DNA"/>
</dbReference>
<reference evidence="4 5" key="1">
    <citation type="submission" date="2018-03" db="EMBL/GenBank/DDBJ databases">
        <title>Genomic Encyclopedia of Archaeal and Bacterial Type Strains, Phase II (KMG-II): from individual species to whole genera.</title>
        <authorList>
            <person name="Goeker M."/>
        </authorList>
    </citation>
    <scope>NUCLEOTIDE SEQUENCE [LARGE SCALE GENOMIC DNA]</scope>
    <source>
        <strain evidence="4 5">DSM 27267</strain>
    </source>
</reference>
<gene>
    <name evidence="4" type="ORF">CLV93_103294</name>
    <name evidence="3" type="ORF">JCM18694_36630</name>
</gene>
<proteinExistence type="predicted"/>
<evidence type="ECO:0000313" key="5">
    <source>
        <dbReference type="Proteomes" id="UP000240621"/>
    </source>
</evidence>
<keyword evidence="1" id="KW-0732">Signal</keyword>
<dbReference type="InterPro" id="IPR021255">
    <property type="entry name" value="DUF2807"/>
</dbReference>
<sequence length="244" mass="26955">MKKELLFFLFLIFSLAFTTSCSAGKHDKNPEDGKTLNVQEFNSISLRGGFTVSLSQGDKSGISVEAPNALMNELRVTVDDGELKIVDTRFERGEHHDDWENMARRIHLNITIKNLKDLRISGYVSLKTKEPLMTDNLNIDIEGGGRLRMDLVTEKLGINIEGGVSMELGGQVRYLTSHIEGAGKISAYDMKVNRADISINGAGYASVNVSDHLKVDMDGVGWVRYKGDPMVEKNVDGVGFVSKE</sequence>
<reference evidence="3 6" key="2">
    <citation type="submission" date="2019-10" db="EMBL/GenBank/DDBJ databases">
        <title>Prolixibacter strains distinguished by the presence of nitrate reductase genes were adept at nitrate-dependent anaerobic corrosion of metallic iron and carbon steel.</title>
        <authorList>
            <person name="Iino T."/>
            <person name="Shono N."/>
            <person name="Ito K."/>
            <person name="Nakamura R."/>
            <person name="Sueoka K."/>
            <person name="Harayama S."/>
            <person name="Ohkuma M."/>
        </authorList>
    </citation>
    <scope>NUCLEOTIDE SEQUENCE [LARGE SCALE GENOMIC DNA]</scope>
    <source>
        <strain evidence="3 6">MIC1-1</strain>
    </source>
</reference>
<dbReference type="Gene3D" id="2.160.20.120">
    <property type="match status" value="1"/>
</dbReference>
<dbReference type="Pfam" id="PF10988">
    <property type="entry name" value="DUF2807"/>
    <property type="match status" value="1"/>
</dbReference>
<dbReference type="EMBL" id="BLAU01000001">
    <property type="protein sequence ID" value="GET23417.1"/>
    <property type="molecule type" value="Genomic_DNA"/>
</dbReference>
<feature type="chain" id="PRO_5015178638" evidence="1">
    <location>
        <begin position="24"/>
        <end position="244"/>
    </location>
</feature>
<dbReference type="AlphaFoldDB" id="A0A2P8CFZ8"/>
<feature type="signal peptide" evidence="1">
    <location>
        <begin position="1"/>
        <end position="23"/>
    </location>
</feature>
<evidence type="ECO:0000313" key="4">
    <source>
        <dbReference type="EMBL" id="PSK83876.1"/>
    </source>
</evidence>
<dbReference type="RefSeq" id="WP_170108896.1">
    <property type="nucleotide sequence ID" value="NZ_BLAU01000001.1"/>
</dbReference>
<comment type="caution">
    <text evidence="4">The sequence shown here is derived from an EMBL/GenBank/DDBJ whole genome shotgun (WGS) entry which is preliminary data.</text>
</comment>
<dbReference type="PANTHER" id="PTHR39200">
    <property type="entry name" value="HYPOTHETICAL EXPORTED PROTEIN"/>
    <property type="match status" value="1"/>
</dbReference>
<accession>A0A2P8CFZ8</accession>
<dbReference type="PANTHER" id="PTHR39200:SF1">
    <property type="entry name" value="AUTO-TRANSPORTER ADHESIN HEAD GIN DOMAIN-CONTAINING PROTEIN-RELATED"/>
    <property type="match status" value="1"/>
</dbReference>
<dbReference type="Proteomes" id="UP000240621">
    <property type="component" value="Unassembled WGS sequence"/>
</dbReference>
<name>A0A2P8CFZ8_9BACT</name>
<evidence type="ECO:0000256" key="1">
    <source>
        <dbReference type="SAM" id="SignalP"/>
    </source>
</evidence>
<dbReference type="Proteomes" id="UP000396862">
    <property type="component" value="Unassembled WGS sequence"/>
</dbReference>
<evidence type="ECO:0000313" key="3">
    <source>
        <dbReference type="EMBL" id="GET23417.1"/>
    </source>
</evidence>
<evidence type="ECO:0000259" key="2">
    <source>
        <dbReference type="Pfam" id="PF10988"/>
    </source>
</evidence>
<protein>
    <submittedName>
        <fullName evidence="4">Putative autotransporter adhesin-like protein</fullName>
    </submittedName>
</protein>
<organism evidence="4 5">
    <name type="scientific">Prolixibacter denitrificans</name>
    <dbReference type="NCBI Taxonomy" id="1541063"/>
    <lineage>
        <taxon>Bacteria</taxon>
        <taxon>Pseudomonadati</taxon>
        <taxon>Bacteroidota</taxon>
        <taxon>Bacteroidia</taxon>
        <taxon>Marinilabiliales</taxon>
        <taxon>Prolixibacteraceae</taxon>
        <taxon>Prolixibacter</taxon>
    </lineage>
</organism>
<dbReference type="PROSITE" id="PS51257">
    <property type="entry name" value="PROKAR_LIPOPROTEIN"/>
    <property type="match status" value="1"/>
</dbReference>
<feature type="domain" description="Putative auto-transporter adhesin head GIN" evidence="2">
    <location>
        <begin position="40"/>
        <end position="229"/>
    </location>
</feature>
<keyword evidence="6" id="KW-1185">Reference proteome</keyword>